<comment type="similarity">
    <text evidence="1">Belongs to the ABC transporter superfamily.</text>
</comment>
<dbReference type="InterPro" id="IPR050166">
    <property type="entry name" value="ABC_transporter_ATP-bind"/>
</dbReference>
<name>A0A317DY65_9PROT</name>
<dbReference type="SMART" id="SM00382">
    <property type="entry name" value="AAA"/>
    <property type="match status" value="1"/>
</dbReference>
<dbReference type="AlphaFoldDB" id="A0A317DY65"/>
<keyword evidence="7" id="KW-1185">Reference proteome</keyword>
<gene>
    <name evidence="6" type="ORF">DKG75_14085</name>
</gene>
<organism evidence="6 7">
    <name type="scientific">Zavarzinia compransoris</name>
    <dbReference type="NCBI Taxonomy" id="1264899"/>
    <lineage>
        <taxon>Bacteria</taxon>
        <taxon>Pseudomonadati</taxon>
        <taxon>Pseudomonadota</taxon>
        <taxon>Alphaproteobacteria</taxon>
        <taxon>Rhodospirillales</taxon>
        <taxon>Zavarziniaceae</taxon>
        <taxon>Zavarzinia</taxon>
    </lineage>
</organism>
<evidence type="ECO:0000259" key="5">
    <source>
        <dbReference type="PROSITE" id="PS50893"/>
    </source>
</evidence>
<comment type="caution">
    <text evidence="6">The sequence shown here is derived from an EMBL/GenBank/DDBJ whole genome shotgun (WGS) entry which is preliminary data.</text>
</comment>
<reference evidence="7" key="1">
    <citation type="submission" date="2018-05" db="EMBL/GenBank/DDBJ databases">
        <title>Zavarzinia sp. HR-AS.</title>
        <authorList>
            <person name="Lee Y."/>
            <person name="Jeon C.O."/>
        </authorList>
    </citation>
    <scope>NUCLEOTIDE SEQUENCE [LARGE SCALE GENOMIC DNA]</scope>
    <source>
        <strain evidence="7">DSM 1231</strain>
    </source>
</reference>
<dbReference type="PROSITE" id="PS00211">
    <property type="entry name" value="ABC_TRANSPORTER_1"/>
    <property type="match status" value="1"/>
</dbReference>
<dbReference type="InterPro" id="IPR003593">
    <property type="entry name" value="AAA+_ATPase"/>
</dbReference>
<sequence length="264" mass="27360">MVVSVPPADAGASSPAHGIQAAPGVAVRCASLVYGATCHFDRLDLDLAPGETTCLLGPSGVGKSSLLRLIAGLVQPGLAGTVGADDGRALAGRIALMAQQDHLLPWARVVDNVMLGARLRGDAADPERARRLLRQLGLENAEALYPRALSGGMRQRVALARTLYEAAPIVLMDEPFSALDAVTRHRLQGETARVLAGCTVLLVTHDPQEALRLGHRILVLAGRPATLRAVAPSPEPVPRDAGSAALAAAQGMLLTALGAAEERS</sequence>
<evidence type="ECO:0000256" key="1">
    <source>
        <dbReference type="ARBA" id="ARBA00005417"/>
    </source>
</evidence>
<evidence type="ECO:0000256" key="4">
    <source>
        <dbReference type="ARBA" id="ARBA00022840"/>
    </source>
</evidence>
<dbReference type="GO" id="GO:0016887">
    <property type="term" value="F:ATP hydrolysis activity"/>
    <property type="evidence" value="ECO:0007669"/>
    <property type="project" value="InterPro"/>
</dbReference>
<keyword evidence="4 6" id="KW-0067">ATP-binding</keyword>
<dbReference type="Gene3D" id="3.40.50.300">
    <property type="entry name" value="P-loop containing nucleotide triphosphate hydrolases"/>
    <property type="match status" value="1"/>
</dbReference>
<keyword evidence="2" id="KW-0813">Transport</keyword>
<dbReference type="Pfam" id="PF00005">
    <property type="entry name" value="ABC_tran"/>
    <property type="match status" value="1"/>
</dbReference>
<proteinExistence type="inferred from homology"/>
<dbReference type="GO" id="GO:0005524">
    <property type="term" value="F:ATP binding"/>
    <property type="evidence" value="ECO:0007669"/>
    <property type="project" value="UniProtKB-KW"/>
</dbReference>
<dbReference type="InterPro" id="IPR003439">
    <property type="entry name" value="ABC_transporter-like_ATP-bd"/>
</dbReference>
<dbReference type="PANTHER" id="PTHR42788">
    <property type="entry name" value="TAURINE IMPORT ATP-BINDING PROTEIN-RELATED"/>
    <property type="match status" value="1"/>
</dbReference>
<dbReference type="RefSeq" id="WP_109921773.1">
    <property type="nucleotide sequence ID" value="NZ_QGLF01000004.1"/>
</dbReference>
<evidence type="ECO:0000313" key="6">
    <source>
        <dbReference type="EMBL" id="PWR19599.1"/>
    </source>
</evidence>
<protein>
    <submittedName>
        <fullName evidence="6">ABC transporter ATP-binding protein</fullName>
    </submittedName>
</protein>
<dbReference type="Proteomes" id="UP000246077">
    <property type="component" value="Unassembled WGS sequence"/>
</dbReference>
<dbReference type="InterPro" id="IPR017871">
    <property type="entry name" value="ABC_transporter-like_CS"/>
</dbReference>
<keyword evidence="3" id="KW-0547">Nucleotide-binding</keyword>
<evidence type="ECO:0000313" key="7">
    <source>
        <dbReference type="Proteomes" id="UP000246077"/>
    </source>
</evidence>
<dbReference type="SUPFAM" id="SSF52540">
    <property type="entry name" value="P-loop containing nucleoside triphosphate hydrolases"/>
    <property type="match status" value="1"/>
</dbReference>
<dbReference type="InterPro" id="IPR027417">
    <property type="entry name" value="P-loop_NTPase"/>
</dbReference>
<evidence type="ECO:0000256" key="2">
    <source>
        <dbReference type="ARBA" id="ARBA00022448"/>
    </source>
</evidence>
<dbReference type="PROSITE" id="PS50893">
    <property type="entry name" value="ABC_TRANSPORTER_2"/>
    <property type="match status" value="1"/>
</dbReference>
<dbReference type="PANTHER" id="PTHR42788:SF19">
    <property type="entry name" value="ALIPHATIC SULFONATES IMPORT ATP-BINDING PROTEIN SSUB 2"/>
    <property type="match status" value="1"/>
</dbReference>
<dbReference type="OrthoDB" id="8016555at2"/>
<accession>A0A317DY65</accession>
<evidence type="ECO:0000256" key="3">
    <source>
        <dbReference type="ARBA" id="ARBA00022741"/>
    </source>
</evidence>
<dbReference type="EMBL" id="QGLF01000004">
    <property type="protein sequence ID" value="PWR19599.1"/>
    <property type="molecule type" value="Genomic_DNA"/>
</dbReference>
<feature type="domain" description="ABC transporter" evidence="5">
    <location>
        <begin position="25"/>
        <end position="247"/>
    </location>
</feature>